<name>A0AAD6HK80_9EURO</name>
<comment type="caution">
    <text evidence="3">The sequence shown here is derived from an EMBL/GenBank/DDBJ whole genome shotgun (WGS) entry which is preliminary data.</text>
</comment>
<keyword evidence="4" id="KW-1185">Reference proteome</keyword>
<dbReference type="SUPFAM" id="SSF53474">
    <property type="entry name" value="alpha/beta-Hydrolases"/>
    <property type="match status" value="1"/>
</dbReference>
<dbReference type="Gene3D" id="3.40.50.1820">
    <property type="entry name" value="alpha/beta hydrolase"/>
    <property type="match status" value="1"/>
</dbReference>
<proteinExistence type="predicted"/>
<sequence length="278" mass="31066">MKILCLHGYGTSPDILRYQLSGVLKMADPTWEFHFLAGDIPCEPALGANNFPPPYMCYNNVFDPEHEALAHDLIEDEFIQHGPFEGVVAFSQGAATITSYLVERVASNPTESLPLRFLVLCSPTLPLASDRALCERFIENLNDADKLRLQSGDMSQIADISGPVQPAVQLMADVLEATREATHQPLGYYFDRPIDKVPWALNPDFCDARLSIPVFHVRGKSEPVAFAQCTRWISSFFDLKKQRFFEHTAGHDIPRSTSEIRRMISGIEWAVAQSGLPT</sequence>
<keyword evidence="1 3" id="KW-0378">Hydrolase</keyword>
<evidence type="ECO:0000313" key="3">
    <source>
        <dbReference type="EMBL" id="KAJ5720184.1"/>
    </source>
</evidence>
<accession>A0AAD6HK80</accession>
<dbReference type="GO" id="GO:0072330">
    <property type="term" value="P:monocarboxylic acid biosynthetic process"/>
    <property type="evidence" value="ECO:0007669"/>
    <property type="project" value="UniProtKB-ARBA"/>
</dbReference>
<dbReference type="GO" id="GO:0019748">
    <property type="term" value="P:secondary metabolic process"/>
    <property type="evidence" value="ECO:0007669"/>
    <property type="project" value="TreeGrafter"/>
</dbReference>
<dbReference type="InterPro" id="IPR029058">
    <property type="entry name" value="AB_hydrolase_fold"/>
</dbReference>
<dbReference type="PANTHER" id="PTHR48070">
    <property type="entry name" value="ESTERASE OVCA2"/>
    <property type="match status" value="1"/>
</dbReference>
<dbReference type="GO" id="GO:0005634">
    <property type="term" value="C:nucleus"/>
    <property type="evidence" value="ECO:0007669"/>
    <property type="project" value="TreeGrafter"/>
</dbReference>
<gene>
    <name evidence="3" type="ORF">N7493_007062</name>
</gene>
<dbReference type="GO" id="GO:0017000">
    <property type="term" value="P:antibiotic biosynthetic process"/>
    <property type="evidence" value="ECO:0007669"/>
    <property type="project" value="UniProtKB-ARBA"/>
</dbReference>
<dbReference type="EMBL" id="JAQJAN010000009">
    <property type="protein sequence ID" value="KAJ5720184.1"/>
    <property type="molecule type" value="Genomic_DNA"/>
</dbReference>
<dbReference type="AlphaFoldDB" id="A0AAD6HK80"/>
<protein>
    <submittedName>
        <fullName evidence="3">Serine hydrolase FSH</fullName>
    </submittedName>
</protein>
<evidence type="ECO:0000256" key="1">
    <source>
        <dbReference type="ARBA" id="ARBA00022801"/>
    </source>
</evidence>
<dbReference type="InterPro" id="IPR050593">
    <property type="entry name" value="LovG"/>
</dbReference>
<evidence type="ECO:0000313" key="4">
    <source>
        <dbReference type="Proteomes" id="UP001215712"/>
    </source>
</evidence>
<reference evidence="3" key="2">
    <citation type="submission" date="2023-01" db="EMBL/GenBank/DDBJ databases">
        <authorList>
            <person name="Petersen C."/>
        </authorList>
    </citation>
    <scope>NUCLEOTIDE SEQUENCE</scope>
    <source>
        <strain evidence="3">IBT 17514</strain>
    </source>
</reference>
<dbReference type="GO" id="GO:0005737">
    <property type="term" value="C:cytoplasm"/>
    <property type="evidence" value="ECO:0007669"/>
    <property type="project" value="TreeGrafter"/>
</dbReference>
<dbReference type="PANTHER" id="PTHR48070:SF4">
    <property type="entry name" value="ESTERASE ALNB"/>
    <property type="match status" value="1"/>
</dbReference>
<dbReference type="InterPro" id="IPR005645">
    <property type="entry name" value="FSH-like_dom"/>
</dbReference>
<dbReference type="Pfam" id="PF03959">
    <property type="entry name" value="FSH1"/>
    <property type="match status" value="1"/>
</dbReference>
<feature type="domain" description="Serine hydrolase" evidence="2">
    <location>
        <begin position="1"/>
        <end position="261"/>
    </location>
</feature>
<reference evidence="3" key="1">
    <citation type="journal article" date="2023" name="IMA Fungus">
        <title>Comparative genomic study of the Penicillium genus elucidates a diverse pangenome and 15 lateral gene transfer events.</title>
        <authorList>
            <person name="Petersen C."/>
            <person name="Sorensen T."/>
            <person name="Nielsen M.R."/>
            <person name="Sondergaard T.E."/>
            <person name="Sorensen J.L."/>
            <person name="Fitzpatrick D.A."/>
            <person name="Frisvad J.C."/>
            <person name="Nielsen K.L."/>
        </authorList>
    </citation>
    <scope>NUCLEOTIDE SEQUENCE</scope>
    <source>
        <strain evidence="3">IBT 17514</strain>
    </source>
</reference>
<dbReference type="GO" id="GO:0016787">
    <property type="term" value="F:hydrolase activity"/>
    <property type="evidence" value="ECO:0007669"/>
    <property type="project" value="UniProtKB-KW"/>
</dbReference>
<evidence type="ECO:0000259" key="2">
    <source>
        <dbReference type="Pfam" id="PF03959"/>
    </source>
</evidence>
<dbReference type="Proteomes" id="UP001215712">
    <property type="component" value="Unassembled WGS sequence"/>
</dbReference>
<organism evidence="3 4">
    <name type="scientific">Penicillium malachiteum</name>
    <dbReference type="NCBI Taxonomy" id="1324776"/>
    <lineage>
        <taxon>Eukaryota</taxon>
        <taxon>Fungi</taxon>
        <taxon>Dikarya</taxon>
        <taxon>Ascomycota</taxon>
        <taxon>Pezizomycotina</taxon>
        <taxon>Eurotiomycetes</taxon>
        <taxon>Eurotiomycetidae</taxon>
        <taxon>Eurotiales</taxon>
        <taxon>Aspergillaceae</taxon>
        <taxon>Penicillium</taxon>
    </lineage>
</organism>